<evidence type="ECO:0000256" key="5">
    <source>
        <dbReference type="ARBA" id="ARBA00023136"/>
    </source>
</evidence>
<evidence type="ECO:0000256" key="2">
    <source>
        <dbReference type="ARBA" id="ARBA00022475"/>
    </source>
</evidence>
<gene>
    <name evidence="8" type="ORF">H9942_05510</name>
</gene>
<organism evidence="8 9">
    <name type="scientific">Candidatus Acutalibacter ornithocaccae</name>
    <dbReference type="NCBI Taxonomy" id="2838416"/>
    <lineage>
        <taxon>Bacteria</taxon>
        <taxon>Bacillati</taxon>
        <taxon>Bacillota</taxon>
        <taxon>Clostridia</taxon>
        <taxon>Eubacteriales</taxon>
        <taxon>Acutalibacteraceae</taxon>
        <taxon>Acutalibacter</taxon>
    </lineage>
</organism>
<evidence type="ECO:0000256" key="6">
    <source>
        <dbReference type="SAM" id="MobiDB-lite"/>
    </source>
</evidence>
<dbReference type="Proteomes" id="UP000824214">
    <property type="component" value="Unassembled WGS sequence"/>
</dbReference>
<dbReference type="GO" id="GO:0005886">
    <property type="term" value="C:plasma membrane"/>
    <property type="evidence" value="ECO:0007669"/>
    <property type="project" value="UniProtKB-SubCell"/>
</dbReference>
<dbReference type="InterPro" id="IPR017039">
    <property type="entry name" value="Virul_fac_BrkB"/>
</dbReference>
<evidence type="ECO:0000256" key="7">
    <source>
        <dbReference type="SAM" id="Phobius"/>
    </source>
</evidence>
<keyword evidence="3 7" id="KW-0812">Transmembrane</keyword>
<feature type="transmembrane region" description="Helical" evidence="7">
    <location>
        <begin position="24"/>
        <end position="46"/>
    </location>
</feature>
<keyword evidence="5 7" id="KW-0472">Membrane</keyword>
<dbReference type="AlphaFoldDB" id="A0A9D2LXV3"/>
<name>A0A9D2LXV3_9FIRM</name>
<evidence type="ECO:0000256" key="1">
    <source>
        <dbReference type="ARBA" id="ARBA00004651"/>
    </source>
</evidence>
<dbReference type="NCBIfam" id="TIGR00765">
    <property type="entry name" value="yihY_not_rbn"/>
    <property type="match status" value="1"/>
</dbReference>
<keyword evidence="2" id="KW-1003">Cell membrane</keyword>
<reference evidence="8" key="1">
    <citation type="journal article" date="2021" name="PeerJ">
        <title>Extensive microbial diversity within the chicken gut microbiome revealed by metagenomics and culture.</title>
        <authorList>
            <person name="Gilroy R."/>
            <person name="Ravi A."/>
            <person name="Getino M."/>
            <person name="Pursley I."/>
            <person name="Horton D.L."/>
            <person name="Alikhan N.F."/>
            <person name="Baker D."/>
            <person name="Gharbi K."/>
            <person name="Hall N."/>
            <person name="Watson M."/>
            <person name="Adriaenssens E.M."/>
            <person name="Foster-Nyarko E."/>
            <person name="Jarju S."/>
            <person name="Secka A."/>
            <person name="Antonio M."/>
            <person name="Oren A."/>
            <person name="Chaudhuri R.R."/>
            <person name="La Ragione R."/>
            <person name="Hildebrand F."/>
            <person name="Pallen M.J."/>
        </authorList>
    </citation>
    <scope>NUCLEOTIDE SEQUENCE</scope>
    <source>
        <strain evidence="8">ChiBcolR8-3208</strain>
    </source>
</reference>
<dbReference type="PANTHER" id="PTHR30213:SF0">
    <property type="entry name" value="UPF0761 MEMBRANE PROTEIN YIHY"/>
    <property type="match status" value="1"/>
</dbReference>
<feature type="transmembrane region" description="Helical" evidence="7">
    <location>
        <begin position="126"/>
        <end position="153"/>
    </location>
</feature>
<evidence type="ECO:0000256" key="4">
    <source>
        <dbReference type="ARBA" id="ARBA00022989"/>
    </source>
</evidence>
<sequence length="300" mass="34029">MKLFKKHLRWFLERVDRDRLDSTAAHGAFFLLISFLPFVAFLLTLLQQIHFADGVTLIEAALGIFPDSVADYLESLLPSPLHSGGVLPVAVIAAVWSSSMGMLAVIKGLDQIYEVPETRGFVRLRVIAVVYVILFAFVLIVAAALLVFGTSIYRFLLERSSAFLAPILMKFKSLAGFVMLFGFFTLLYTGVPRRRVKLSHNLAGAAFSAAGWVLFSFFFSIFVERFSDFSIYGSLATLVILMFWLFSCMYIMFLGAEVSMWLETSSIRMDVKNLRKKRKKRRARNRRQRSAKTDTTHTKE</sequence>
<feature type="transmembrane region" description="Helical" evidence="7">
    <location>
        <begin position="173"/>
        <end position="191"/>
    </location>
</feature>
<feature type="compositionally biased region" description="Basic residues" evidence="6">
    <location>
        <begin position="275"/>
        <end position="290"/>
    </location>
</feature>
<dbReference type="Pfam" id="PF03631">
    <property type="entry name" value="Virul_fac_BrkB"/>
    <property type="match status" value="1"/>
</dbReference>
<feature type="region of interest" description="Disordered" evidence="6">
    <location>
        <begin position="275"/>
        <end position="300"/>
    </location>
</feature>
<feature type="transmembrane region" description="Helical" evidence="7">
    <location>
        <begin position="229"/>
        <end position="253"/>
    </location>
</feature>
<dbReference type="PANTHER" id="PTHR30213">
    <property type="entry name" value="INNER MEMBRANE PROTEIN YHJD"/>
    <property type="match status" value="1"/>
</dbReference>
<dbReference type="PIRSF" id="PIRSF035875">
    <property type="entry name" value="RNase_BN"/>
    <property type="match status" value="1"/>
</dbReference>
<reference evidence="8" key="2">
    <citation type="submission" date="2021-04" db="EMBL/GenBank/DDBJ databases">
        <authorList>
            <person name="Gilroy R."/>
        </authorList>
    </citation>
    <scope>NUCLEOTIDE SEQUENCE</scope>
    <source>
        <strain evidence="8">ChiBcolR8-3208</strain>
    </source>
</reference>
<evidence type="ECO:0000313" key="8">
    <source>
        <dbReference type="EMBL" id="HJB37507.1"/>
    </source>
</evidence>
<feature type="transmembrane region" description="Helical" evidence="7">
    <location>
        <begin position="85"/>
        <end position="106"/>
    </location>
</feature>
<evidence type="ECO:0000256" key="3">
    <source>
        <dbReference type="ARBA" id="ARBA00022692"/>
    </source>
</evidence>
<protein>
    <submittedName>
        <fullName evidence="8">YihY/virulence factor BrkB family protein</fullName>
    </submittedName>
</protein>
<accession>A0A9D2LXV3</accession>
<feature type="transmembrane region" description="Helical" evidence="7">
    <location>
        <begin position="203"/>
        <end position="223"/>
    </location>
</feature>
<dbReference type="EMBL" id="DWXZ01000115">
    <property type="protein sequence ID" value="HJB37507.1"/>
    <property type="molecule type" value="Genomic_DNA"/>
</dbReference>
<comment type="caution">
    <text evidence="8">The sequence shown here is derived from an EMBL/GenBank/DDBJ whole genome shotgun (WGS) entry which is preliminary data.</text>
</comment>
<proteinExistence type="predicted"/>
<evidence type="ECO:0000313" key="9">
    <source>
        <dbReference type="Proteomes" id="UP000824214"/>
    </source>
</evidence>
<feature type="compositionally biased region" description="Basic and acidic residues" evidence="6">
    <location>
        <begin position="291"/>
        <end position="300"/>
    </location>
</feature>
<keyword evidence="4 7" id="KW-1133">Transmembrane helix</keyword>
<comment type="subcellular location">
    <subcellularLocation>
        <location evidence="1">Cell membrane</location>
        <topology evidence="1">Multi-pass membrane protein</topology>
    </subcellularLocation>
</comment>